<evidence type="ECO:0000256" key="8">
    <source>
        <dbReference type="ARBA" id="ARBA00022989"/>
    </source>
</evidence>
<dbReference type="PANTHER" id="PTHR45436:SF15">
    <property type="entry name" value="SENSOR HISTIDINE KINASE CUSS"/>
    <property type="match status" value="1"/>
</dbReference>
<keyword evidence="7" id="KW-0418">Kinase</keyword>
<dbReference type="EC" id="2.7.13.3" evidence="3"/>
<evidence type="ECO:0000256" key="9">
    <source>
        <dbReference type="ARBA" id="ARBA00023012"/>
    </source>
</evidence>
<dbReference type="Proteomes" id="UP001466893">
    <property type="component" value="Chromosome"/>
</dbReference>
<dbReference type="SMART" id="SM00387">
    <property type="entry name" value="HATPase_c"/>
    <property type="match status" value="1"/>
</dbReference>
<dbReference type="InterPro" id="IPR036097">
    <property type="entry name" value="HisK_dim/P_sf"/>
</dbReference>
<evidence type="ECO:0000259" key="12">
    <source>
        <dbReference type="PROSITE" id="PS50109"/>
    </source>
</evidence>
<keyword evidence="10 11" id="KW-0472">Membrane</keyword>
<dbReference type="Gene3D" id="3.30.565.10">
    <property type="entry name" value="Histidine kinase-like ATPase, C-terminal domain"/>
    <property type="match status" value="1"/>
</dbReference>
<dbReference type="PROSITE" id="PS50109">
    <property type="entry name" value="HIS_KIN"/>
    <property type="match status" value="1"/>
</dbReference>
<reference evidence="14 15" key="1">
    <citation type="submission" date="2024-04" db="EMBL/GenBank/DDBJ databases">
        <title>Kosakonia calanthae sp. nov., a halophilic bacterium isolated from leaves of Calanthe tiplacata.</title>
        <authorList>
            <person name="Wu P."/>
        </authorList>
    </citation>
    <scope>NUCLEOTIDE SEQUENCE [LARGE SCALE GENOMIC DNA]</scope>
    <source>
        <strain evidence="14 15">BYX6</strain>
    </source>
</reference>
<gene>
    <name evidence="14" type="ORF">AAEY27_13175</name>
</gene>
<dbReference type="Gene3D" id="1.10.287.130">
    <property type="match status" value="1"/>
</dbReference>
<dbReference type="InterPro" id="IPR003660">
    <property type="entry name" value="HAMP_dom"/>
</dbReference>
<organism evidence="14 15">
    <name type="scientific">Kosakonia calanthes</name>
    <dbReference type="NCBI Taxonomy" id="3139408"/>
    <lineage>
        <taxon>Bacteria</taxon>
        <taxon>Pseudomonadati</taxon>
        <taxon>Pseudomonadota</taxon>
        <taxon>Gammaproteobacteria</taxon>
        <taxon>Enterobacterales</taxon>
        <taxon>Enterobacteriaceae</taxon>
        <taxon>Kosakonia</taxon>
    </lineage>
</organism>
<keyword evidence="4" id="KW-0597">Phosphoprotein</keyword>
<dbReference type="Pfam" id="PF00512">
    <property type="entry name" value="HisKA"/>
    <property type="match status" value="1"/>
</dbReference>
<name>A0ABZ3B0R4_9ENTR</name>
<keyword evidence="9" id="KW-0902">Two-component regulatory system</keyword>
<sequence>MPSVKTNWLNSLAMKILLAFIAGVLLTIAFLVSFSLIVKERLPGMDLSDYTRALARELQFDRNGQPVGFSHGDKYPVWIYTGLSNDVAYRVLDENGRVVLMSPGAQHWPPLLQITTPFTGDFGFTVNGIAYDGVTKAYNRDGKTWYIQMTASFRIIDFLHRGFALPFIRYGIESFSLVLLVVFGFCAWVTLTYSLRPLRKVSAEAAIISPRSLNARLQTEGVPTEIFPLIDSFNQALARLEKGYQTQQDFLAKAAHELKTPLTVIRAEVELMEDNNEVRPSLLLQVEHLARQVQQLLLLAEASEMLSYHFARVDAVAVARDCVQFLQRIADDAQVNLTLRVPNGPAFWLADRGALFTLLKNLMENAIQHAPVDSDVRTEITAERITVRDFGPGVAEDELPMLFSRFWRGAHRQDIGAGLGLAICQEIAVAHGWTLTVENRKPGLQLTLTK</sequence>
<evidence type="ECO:0000256" key="5">
    <source>
        <dbReference type="ARBA" id="ARBA00022679"/>
    </source>
</evidence>
<evidence type="ECO:0000256" key="3">
    <source>
        <dbReference type="ARBA" id="ARBA00012438"/>
    </source>
</evidence>
<keyword evidence="6 11" id="KW-0812">Transmembrane</keyword>
<evidence type="ECO:0000256" key="1">
    <source>
        <dbReference type="ARBA" id="ARBA00000085"/>
    </source>
</evidence>
<keyword evidence="8 11" id="KW-1133">Transmembrane helix</keyword>
<keyword evidence="5" id="KW-0808">Transferase</keyword>
<dbReference type="InterPro" id="IPR005467">
    <property type="entry name" value="His_kinase_dom"/>
</dbReference>
<evidence type="ECO:0000256" key="2">
    <source>
        <dbReference type="ARBA" id="ARBA00004429"/>
    </source>
</evidence>
<keyword evidence="15" id="KW-1185">Reference proteome</keyword>
<evidence type="ECO:0000259" key="13">
    <source>
        <dbReference type="PROSITE" id="PS50885"/>
    </source>
</evidence>
<comment type="subcellular location">
    <subcellularLocation>
        <location evidence="2">Cell inner membrane</location>
        <topology evidence="2">Multi-pass membrane protein</topology>
    </subcellularLocation>
</comment>
<dbReference type="SUPFAM" id="SSF55874">
    <property type="entry name" value="ATPase domain of HSP90 chaperone/DNA topoisomerase II/histidine kinase"/>
    <property type="match status" value="1"/>
</dbReference>
<accession>A0ABZ3B0R4</accession>
<dbReference type="InterPro" id="IPR036890">
    <property type="entry name" value="HATPase_C_sf"/>
</dbReference>
<dbReference type="SMART" id="SM00388">
    <property type="entry name" value="HisKA"/>
    <property type="match status" value="1"/>
</dbReference>
<evidence type="ECO:0000256" key="10">
    <source>
        <dbReference type="ARBA" id="ARBA00023136"/>
    </source>
</evidence>
<dbReference type="InterPro" id="IPR003594">
    <property type="entry name" value="HATPase_dom"/>
</dbReference>
<feature type="transmembrane region" description="Helical" evidence="11">
    <location>
        <begin position="175"/>
        <end position="195"/>
    </location>
</feature>
<evidence type="ECO:0000313" key="14">
    <source>
        <dbReference type="EMBL" id="WZV96637.1"/>
    </source>
</evidence>
<dbReference type="RefSeq" id="WP_342321039.1">
    <property type="nucleotide sequence ID" value="NZ_CP151800.1"/>
</dbReference>
<dbReference type="PROSITE" id="PS50885">
    <property type="entry name" value="HAMP"/>
    <property type="match status" value="1"/>
</dbReference>
<dbReference type="PANTHER" id="PTHR45436">
    <property type="entry name" value="SENSOR HISTIDINE KINASE YKOH"/>
    <property type="match status" value="1"/>
</dbReference>
<evidence type="ECO:0000313" key="15">
    <source>
        <dbReference type="Proteomes" id="UP001466893"/>
    </source>
</evidence>
<comment type="catalytic activity">
    <reaction evidence="1">
        <text>ATP + protein L-histidine = ADP + protein N-phospho-L-histidine.</text>
        <dbReference type="EC" id="2.7.13.3"/>
    </reaction>
</comment>
<feature type="domain" description="Histidine kinase" evidence="12">
    <location>
        <begin position="253"/>
        <end position="450"/>
    </location>
</feature>
<evidence type="ECO:0000256" key="4">
    <source>
        <dbReference type="ARBA" id="ARBA00022553"/>
    </source>
</evidence>
<dbReference type="InterPro" id="IPR050428">
    <property type="entry name" value="TCS_sensor_his_kinase"/>
</dbReference>
<dbReference type="SUPFAM" id="SSF47384">
    <property type="entry name" value="Homodimeric domain of signal transducing histidine kinase"/>
    <property type="match status" value="1"/>
</dbReference>
<evidence type="ECO:0000256" key="7">
    <source>
        <dbReference type="ARBA" id="ARBA00022777"/>
    </source>
</evidence>
<keyword evidence="14" id="KW-0067">ATP-binding</keyword>
<protein>
    <recommendedName>
        <fullName evidence="3">histidine kinase</fullName>
        <ecNumber evidence="3">2.7.13.3</ecNumber>
    </recommendedName>
</protein>
<dbReference type="Pfam" id="PF02518">
    <property type="entry name" value="HATPase_c"/>
    <property type="match status" value="1"/>
</dbReference>
<keyword evidence="14" id="KW-0547">Nucleotide-binding</keyword>
<dbReference type="CDD" id="cd00082">
    <property type="entry name" value="HisKA"/>
    <property type="match status" value="1"/>
</dbReference>
<dbReference type="EMBL" id="CP151800">
    <property type="protein sequence ID" value="WZV96637.1"/>
    <property type="molecule type" value="Genomic_DNA"/>
</dbReference>
<proteinExistence type="predicted"/>
<dbReference type="GO" id="GO:0005524">
    <property type="term" value="F:ATP binding"/>
    <property type="evidence" value="ECO:0007669"/>
    <property type="project" value="UniProtKB-KW"/>
</dbReference>
<evidence type="ECO:0000256" key="11">
    <source>
        <dbReference type="SAM" id="Phobius"/>
    </source>
</evidence>
<dbReference type="Pfam" id="PF00672">
    <property type="entry name" value="HAMP"/>
    <property type="match status" value="1"/>
</dbReference>
<dbReference type="InterPro" id="IPR003661">
    <property type="entry name" value="HisK_dim/P_dom"/>
</dbReference>
<evidence type="ECO:0000256" key="6">
    <source>
        <dbReference type="ARBA" id="ARBA00022692"/>
    </source>
</evidence>
<feature type="domain" description="HAMP" evidence="13">
    <location>
        <begin position="192"/>
        <end position="245"/>
    </location>
</feature>
<feature type="transmembrane region" description="Helical" evidence="11">
    <location>
        <begin position="12"/>
        <end position="38"/>
    </location>
</feature>